<protein>
    <submittedName>
        <fullName evidence="2">NYN domain-containing protein</fullName>
    </submittedName>
</protein>
<reference evidence="2" key="1">
    <citation type="submission" date="2019-11" db="EMBL/GenBank/DDBJ databases">
        <title>Epiphytic Pseudomonas syringae from cherry orchards.</title>
        <authorList>
            <person name="Hulin M.T."/>
        </authorList>
    </citation>
    <scope>NUCLEOTIDE SEQUENCE</scope>
    <source>
        <strain evidence="2">PA-2-1F</strain>
    </source>
</reference>
<comment type="caution">
    <text evidence="2">The sequence shown here is derived from an EMBL/GenBank/DDBJ whole genome shotgun (WGS) entry which is preliminary data.</text>
</comment>
<dbReference type="EMBL" id="WJZX01000008">
    <property type="protein sequence ID" value="MCF5654232.1"/>
    <property type="molecule type" value="Genomic_DNA"/>
</dbReference>
<evidence type="ECO:0000259" key="1">
    <source>
        <dbReference type="Pfam" id="PF01936"/>
    </source>
</evidence>
<dbReference type="CDD" id="cd18722">
    <property type="entry name" value="PIN_NicB-like"/>
    <property type="match status" value="1"/>
</dbReference>
<dbReference type="RefSeq" id="WP_015372987.1">
    <property type="nucleotide sequence ID" value="NZ_CP142150.1"/>
</dbReference>
<organism evidence="2 3">
    <name type="scientific">Pseudomonas poae</name>
    <dbReference type="NCBI Taxonomy" id="200451"/>
    <lineage>
        <taxon>Bacteria</taxon>
        <taxon>Pseudomonadati</taxon>
        <taxon>Pseudomonadota</taxon>
        <taxon>Gammaproteobacteria</taxon>
        <taxon>Pseudomonadales</taxon>
        <taxon>Pseudomonadaceae</taxon>
        <taxon>Pseudomonas</taxon>
    </lineage>
</organism>
<feature type="domain" description="NYN" evidence="1">
    <location>
        <begin position="155"/>
        <end position="219"/>
    </location>
</feature>
<dbReference type="GO" id="GO:0004540">
    <property type="term" value="F:RNA nuclease activity"/>
    <property type="evidence" value="ECO:0007669"/>
    <property type="project" value="InterPro"/>
</dbReference>
<gene>
    <name evidence="2" type="ORF">GIV46_04290</name>
</gene>
<dbReference type="Pfam" id="PF01936">
    <property type="entry name" value="NYN"/>
    <property type="match status" value="1"/>
</dbReference>
<accession>A0AAP2S0D4</accession>
<dbReference type="Gene3D" id="3.40.50.1010">
    <property type="entry name" value="5'-nuclease"/>
    <property type="match status" value="1"/>
</dbReference>
<proteinExistence type="predicted"/>
<dbReference type="AlphaFoldDB" id="A0AAP2S0D4"/>
<dbReference type="Proteomes" id="UP000814126">
    <property type="component" value="Unassembled WGS sequence"/>
</dbReference>
<dbReference type="InterPro" id="IPR021139">
    <property type="entry name" value="NYN"/>
</dbReference>
<name>A0AAP2S0D4_9PSED</name>
<sequence length="264" mass="30730">MKRIAVLIDGGFFFQRILFFRRKYFRETLLPSAEQFAQILRKLVKLHIEGERSMSELYRVYYYDCPPPTHQIRLPLIPVNHKTPGHINFNTHPPYQLRRALHEQLRRTRKTALRLGELAKSGEWSLNSHALKALLRGEKKWDELTNEDFHYHLEQKCVDTKLGMDITTLAMDRLVDVIVLVAGDSDFVPAAKLARMKGIDFILDPMWANTSSSLSEHVDGLRSFDIVKLIRDFTAAEVVTRPEWWNERSNALSQLDERSETAIE</sequence>
<evidence type="ECO:0000313" key="3">
    <source>
        <dbReference type="Proteomes" id="UP000814126"/>
    </source>
</evidence>
<dbReference type="GeneID" id="45489355"/>
<evidence type="ECO:0000313" key="2">
    <source>
        <dbReference type="EMBL" id="MCF5654232.1"/>
    </source>
</evidence>